<gene>
    <name evidence="3" type="ORF">H8S09_11765</name>
</gene>
<evidence type="ECO:0000313" key="4">
    <source>
        <dbReference type="Proteomes" id="UP000615234"/>
    </source>
</evidence>
<dbReference type="InterPro" id="IPR004360">
    <property type="entry name" value="Glyas_Fos-R_dOase_dom"/>
</dbReference>
<dbReference type="PROSITE" id="PS00934">
    <property type="entry name" value="GLYOXALASE_I_1"/>
    <property type="match status" value="1"/>
</dbReference>
<accession>A0A8I0AGK8</accession>
<dbReference type="InterPro" id="IPR037478">
    <property type="entry name" value="YwkD-like_dom"/>
</dbReference>
<sequence length="127" mass="14809">MNLSKIHHIAIIVSDYEAAKDFYVNKLGFPIIRENYRPERKDWKLDLRVNEHTELEIFAEENPPKRVNRPEACGLRHLAFCVDSVEQTVNELAEVGIECESIRVDDYTGKKMTFFHDPDGLPLELHE</sequence>
<dbReference type="InterPro" id="IPR018146">
    <property type="entry name" value="Glyoxalase_1_CS"/>
</dbReference>
<dbReference type="GO" id="GO:0004462">
    <property type="term" value="F:lactoylglutathione lyase activity"/>
    <property type="evidence" value="ECO:0007669"/>
    <property type="project" value="InterPro"/>
</dbReference>
<dbReference type="PROSITE" id="PS51819">
    <property type="entry name" value="VOC"/>
    <property type="match status" value="1"/>
</dbReference>
<keyword evidence="4" id="KW-1185">Reference proteome</keyword>
<organism evidence="3 4">
    <name type="scientific">Coprococcus hominis</name>
    <name type="common">ex Liu et al. 2022</name>
    <dbReference type="NCBI Taxonomy" id="2763039"/>
    <lineage>
        <taxon>Bacteria</taxon>
        <taxon>Bacillati</taxon>
        <taxon>Bacillota</taxon>
        <taxon>Clostridia</taxon>
        <taxon>Lachnospirales</taxon>
        <taxon>Lachnospiraceae</taxon>
        <taxon>Coprococcus</taxon>
    </lineage>
</organism>
<dbReference type="InterPro" id="IPR037523">
    <property type="entry name" value="VOC_core"/>
</dbReference>
<dbReference type="Pfam" id="PF00903">
    <property type="entry name" value="Glyoxalase"/>
    <property type="match status" value="1"/>
</dbReference>
<dbReference type="Gene3D" id="3.10.180.10">
    <property type="entry name" value="2,3-Dihydroxybiphenyl 1,2-Dioxygenase, domain 1"/>
    <property type="match status" value="1"/>
</dbReference>
<reference evidence="3 4" key="1">
    <citation type="submission" date="2020-08" db="EMBL/GenBank/DDBJ databases">
        <title>Genome public.</title>
        <authorList>
            <person name="Liu C."/>
            <person name="Sun Q."/>
        </authorList>
    </citation>
    <scope>NUCLEOTIDE SEQUENCE [LARGE SCALE GENOMIC DNA]</scope>
    <source>
        <strain evidence="3 4">NSJ-10</strain>
    </source>
</reference>
<evidence type="ECO:0000256" key="1">
    <source>
        <dbReference type="ARBA" id="ARBA00022723"/>
    </source>
</evidence>
<dbReference type="PANTHER" id="PTHR36113">
    <property type="entry name" value="LYASE, PUTATIVE-RELATED-RELATED"/>
    <property type="match status" value="1"/>
</dbReference>
<comment type="caution">
    <text evidence="3">The sequence shown here is derived from an EMBL/GenBank/DDBJ whole genome shotgun (WGS) entry which is preliminary data.</text>
</comment>
<dbReference type="PANTHER" id="PTHR36113:SF6">
    <property type="entry name" value="FOSFOMYCIN RESISTANCE PROTEIN FOSX"/>
    <property type="match status" value="1"/>
</dbReference>
<proteinExistence type="predicted"/>
<evidence type="ECO:0000259" key="2">
    <source>
        <dbReference type="PROSITE" id="PS51819"/>
    </source>
</evidence>
<dbReference type="SUPFAM" id="SSF54593">
    <property type="entry name" value="Glyoxalase/Bleomycin resistance protein/Dihydroxybiphenyl dioxygenase"/>
    <property type="match status" value="1"/>
</dbReference>
<dbReference type="Proteomes" id="UP000615234">
    <property type="component" value="Unassembled WGS sequence"/>
</dbReference>
<protein>
    <submittedName>
        <fullName evidence="3">VOC family protein</fullName>
    </submittedName>
</protein>
<dbReference type="EMBL" id="JACOOX010000006">
    <property type="protein sequence ID" value="MBC5663538.1"/>
    <property type="molecule type" value="Genomic_DNA"/>
</dbReference>
<feature type="domain" description="VOC" evidence="2">
    <location>
        <begin position="5"/>
        <end position="127"/>
    </location>
</feature>
<dbReference type="GO" id="GO:0046872">
    <property type="term" value="F:metal ion binding"/>
    <property type="evidence" value="ECO:0007669"/>
    <property type="project" value="UniProtKB-KW"/>
</dbReference>
<evidence type="ECO:0000313" key="3">
    <source>
        <dbReference type="EMBL" id="MBC5663538.1"/>
    </source>
</evidence>
<dbReference type="AlphaFoldDB" id="A0A8I0AGK8"/>
<dbReference type="RefSeq" id="WP_117823439.1">
    <property type="nucleotide sequence ID" value="NZ_JACOOX010000006.1"/>
</dbReference>
<name>A0A8I0AGK8_9FIRM</name>
<dbReference type="NCBIfam" id="NF008551">
    <property type="entry name" value="PRK11478.1"/>
    <property type="match status" value="1"/>
</dbReference>
<dbReference type="InterPro" id="IPR051332">
    <property type="entry name" value="Fosfomycin_Res_Enzymes"/>
</dbReference>
<dbReference type="InterPro" id="IPR029068">
    <property type="entry name" value="Glyas_Bleomycin-R_OHBP_Dase"/>
</dbReference>
<dbReference type="CDD" id="cd08352">
    <property type="entry name" value="VOC_Bs_YwkD_like"/>
    <property type="match status" value="1"/>
</dbReference>
<keyword evidence="1" id="KW-0479">Metal-binding</keyword>